<dbReference type="EMBL" id="JAWPEI010000104">
    <property type="protein sequence ID" value="KAK4706317.1"/>
    <property type="molecule type" value="Genomic_DNA"/>
</dbReference>
<gene>
    <name evidence="1" type="ORF">R3W88_034126</name>
</gene>
<accession>A0AAV9K247</accession>
<sequence>MSAELEHQAYWAIKRLNLDPELVGKKRVNQLHELEEFRLHVYENAKLYMEKMKRWHDKHIVAQTFTPREKTGPTFLVNRQRVKHNFGVDLDCDREALELNDE</sequence>
<dbReference type="AlphaFoldDB" id="A0AAV9K247"/>
<evidence type="ECO:0000313" key="2">
    <source>
        <dbReference type="Proteomes" id="UP001311915"/>
    </source>
</evidence>
<proteinExistence type="predicted"/>
<evidence type="ECO:0000313" key="1">
    <source>
        <dbReference type="EMBL" id="KAK4706317.1"/>
    </source>
</evidence>
<organism evidence="1 2">
    <name type="scientific">Solanum pinnatisectum</name>
    <name type="common">tansyleaf nightshade</name>
    <dbReference type="NCBI Taxonomy" id="50273"/>
    <lineage>
        <taxon>Eukaryota</taxon>
        <taxon>Viridiplantae</taxon>
        <taxon>Streptophyta</taxon>
        <taxon>Embryophyta</taxon>
        <taxon>Tracheophyta</taxon>
        <taxon>Spermatophyta</taxon>
        <taxon>Magnoliopsida</taxon>
        <taxon>eudicotyledons</taxon>
        <taxon>Gunneridae</taxon>
        <taxon>Pentapetalae</taxon>
        <taxon>asterids</taxon>
        <taxon>lamiids</taxon>
        <taxon>Solanales</taxon>
        <taxon>Solanaceae</taxon>
        <taxon>Solanoideae</taxon>
        <taxon>Solaneae</taxon>
        <taxon>Solanum</taxon>
    </lineage>
</organism>
<comment type="caution">
    <text evidence="1">The sequence shown here is derived from an EMBL/GenBank/DDBJ whole genome shotgun (WGS) entry which is preliminary data.</text>
</comment>
<keyword evidence="2" id="KW-1185">Reference proteome</keyword>
<reference evidence="1 2" key="1">
    <citation type="submission" date="2023-10" db="EMBL/GenBank/DDBJ databases">
        <title>Genome-Wide Identification Analysis in wild type Solanum Pinnatisectum Reveals Some Genes Defensing Phytophthora Infestans.</title>
        <authorList>
            <person name="Sun C."/>
        </authorList>
    </citation>
    <scope>NUCLEOTIDE SEQUENCE [LARGE SCALE GENOMIC DNA]</scope>
    <source>
        <strain evidence="1">LQN</strain>
        <tissue evidence="1">Leaf</tissue>
    </source>
</reference>
<name>A0AAV9K247_9SOLN</name>
<protein>
    <submittedName>
        <fullName evidence="1">Uncharacterized protein</fullName>
    </submittedName>
</protein>
<dbReference type="Proteomes" id="UP001311915">
    <property type="component" value="Unassembled WGS sequence"/>
</dbReference>